<name>A0A0P8WHM2_9BACI</name>
<proteinExistence type="predicted"/>
<reference evidence="2" key="1">
    <citation type="submission" date="2016-08" db="EMBL/GenBank/DDBJ databases">
        <authorList>
            <person name="Loux V."/>
            <person name="Rue O."/>
        </authorList>
    </citation>
    <scope>NUCLEOTIDE SEQUENCE [LARGE SCALE GENOMIC DNA]</scope>
    <source>
        <strain evidence="2">INRA Bc05-F1</strain>
    </source>
</reference>
<dbReference type="Proteomes" id="UP000196052">
    <property type="component" value="Unassembled WGS sequence"/>
</dbReference>
<protein>
    <submittedName>
        <fullName evidence="1">Uncharacterized protein</fullName>
    </submittedName>
</protein>
<organism evidence="1 2">
    <name type="scientific">Bacillus wiedmannii</name>
    <dbReference type="NCBI Taxonomy" id="1890302"/>
    <lineage>
        <taxon>Bacteria</taxon>
        <taxon>Bacillati</taxon>
        <taxon>Bacillota</taxon>
        <taxon>Bacilli</taxon>
        <taxon>Bacillales</taxon>
        <taxon>Bacillaceae</taxon>
        <taxon>Bacillus</taxon>
        <taxon>Bacillus cereus group</taxon>
    </lineage>
</organism>
<accession>A0A0P8WHM2</accession>
<dbReference type="EMBL" id="FMBE01000013">
    <property type="protein sequence ID" value="SCC20470.1"/>
    <property type="molecule type" value="Genomic_DNA"/>
</dbReference>
<dbReference type="AlphaFoldDB" id="A0A0P8WHM2"/>
<evidence type="ECO:0000313" key="1">
    <source>
        <dbReference type="EMBL" id="SCC20470.1"/>
    </source>
</evidence>
<gene>
    <name evidence="1" type="ORF">BC05F1_02049</name>
</gene>
<sequence length="41" mass="4647">MEECEHKQLQELKQIGGPILMMCIKCNQIIKVSKGSSTKIK</sequence>
<evidence type="ECO:0000313" key="2">
    <source>
        <dbReference type="Proteomes" id="UP000196052"/>
    </source>
</evidence>